<proteinExistence type="predicted"/>
<dbReference type="Gene3D" id="2.130.10.130">
    <property type="entry name" value="Integrin alpha, N-terminal"/>
    <property type="match status" value="1"/>
</dbReference>
<evidence type="ECO:0000313" key="10">
    <source>
        <dbReference type="EMBL" id="GAA5143046.1"/>
    </source>
</evidence>
<dbReference type="CDD" id="cd14014">
    <property type="entry name" value="STKc_PknB_like"/>
    <property type="match status" value="1"/>
</dbReference>
<dbReference type="PANTHER" id="PTHR43289:SF6">
    <property type="entry name" value="SERINE_THREONINE-PROTEIN KINASE NEKL-3"/>
    <property type="match status" value="1"/>
</dbReference>
<evidence type="ECO:0000256" key="7">
    <source>
        <dbReference type="PROSITE-ProRule" id="PRU10141"/>
    </source>
</evidence>
<dbReference type="EMBL" id="BAABKG010000001">
    <property type="protein sequence ID" value="GAA5143046.1"/>
    <property type="molecule type" value="Genomic_DNA"/>
</dbReference>
<evidence type="ECO:0000256" key="3">
    <source>
        <dbReference type="ARBA" id="ARBA00022679"/>
    </source>
</evidence>
<evidence type="ECO:0000256" key="1">
    <source>
        <dbReference type="ARBA" id="ARBA00012513"/>
    </source>
</evidence>
<feature type="domain" description="Protein kinase" evidence="9">
    <location>
        <begin position="14"/>
        <end position="272"/>
    </location>
</feature>
<dbReference type="RefSeq" id="WP_345454679.1">
    <property type="nucleotide sequence ID" value="NZ_BAABKG010000001.1"/>
</dbReference>
<sequence length="764" mass="80712">MTALPRVGDQVGRYRIDSVIGRGGMGVVLGATDTSIGRRVALKVLGADLGHSEEFRRRFEREAAVLARLDSPHVIAIYDYGTHEGAPYIATQYVGGGDLGGLLQRRGPMPTTLALSVCAQLAEALDDAHRVGVVHRDVKPTNVLLRDADSLDLHAYLCDFGIARTASDGLTAPGAVAGTWSYLSPECGRGAPGSPASDVYALGCLLWATLTGSPPYRGTDVEIAVAHQQAPVPQLVATDDLGRHVNAILQRSLAKDPAQRYRSADEMRLDLLSAAGRPDSGVRPVPAAPHRAPTQAAPTAHRAPVTPSGSGTGAPVSQVSLGPLPPRVSPPTPHPTGRRRRSAGVIAAVCAAVVLVAGGVVVLTQLGGDDGPDEGAGPTTPTSQATDDPTDALTGSPTTDPTTDPDPEPEPDPGPQRLDEGGPITGDVDGDGLGDLRVDFSITVGPRDRQIDDETTFLSTGSRFAEPEQVSIVDRDWTPLRGDFDGDGVGETLAVRTLNKRDAFRFTGDLSGGGSMDAEAAKREEPAYVSASDVDGDGDDDVVLLYLRDYEEPPLTLDAMVVEGQEVRDARPLLEVPFSAAQASIELGDFDGDGRGDVAVMKQGAETREIGEYRQRLTLWRGAGDDPVGVRRAGTRELVTGFRPELLVGDLDGDEDDELLSLDYSTSGTVEMVDVRRGGFTRTRVIGALSAGQASSFYAGVSDVNGDGLDDVVGVAVTGKRRAVLLAGVSDGSRLVSSRWGRWNRSFFDGRYIGYFDFHTRTFR</sequence>
<dbReference type="PANTHER" id="PTHR43289">
    <property type="entry name" value="MITOGEN-ACTIVATED PROTEIN KINASE KINASE KINASE 20-RELATED"/>
    <property type="match status" value="1"/>
</dbReference>
<dbReference type="Pfam" id="PF00069">
    <property type="entry name" value="Pkinase"/>
    <property type="match status" value="1"/>
</dbReference>
<evidence type="ECO:0000256" key="5">
    <source>
        <dbReference type="ARBA" id="ARBA00022777"/>
    </source>
</evidence>
<gene>
    <name evidence="10" type="ORF">GCM10023340_07610</name>
</gene>
<dbReference type="PROSITE" id="PS00107">
    <property type="entry name" value="PROTEIN_KINASE_ATP"/>
    <property type="match status" value="1"/>
</dbReference>
<dbReference type="SUPFAM" id="SSF69318">
    <property type="entry name" value="Integrin alpha N-terminal domain"/>
    <property type="match status" value="1"/>
</dbReference>
<dbReference type="InterPro" id="IPR017441">
    <property type="entry name" value="Protein_kinase_ATP_BS"/>
</dbReference>
<protein>
    <recommendedName>
        <fullName evidence="1">non-specific serine/threonine protein kinase</fullName>
        <ecNumber evidence="1">2.7.11.1</ecNumber>
    </recommendedName>
</protein>
<dbReference type="PROSITE" id="PS50011">
    <property type="entry name" value="PROTEIN_KINASE_DOM"/>
    <property type="match status" value="1"/>
</dbReference>
<name>A0ABP9P9M6_9ACTN</name>
<keyword evidence="3" id="KW-0808">Transferase</keyword>
<evidence type="ECO:0000313" key="11">
    <source>
        <dbReference type="Proteomes" id="UP001500221"/>
    </source>
</evidence>
<evidence type="ECO:0000256" key="6">
    <source>
        <dbReference type="ARBA" id="ARBA00022840"/>
    </source>
</evidence>
<dbReference type="InterPro" id="IPR000719">
    <property type="entry name" value="Prot_kinase_dom"/>
</dbReference>
<feature type="compositionally biased region" description="Pro residues" evidence="8">
    <location>
        <begin position="323"/>
        <end position="334"/>
    </location>
</feature>
<evidence type="ECO:0000259" key="9">
    <source>
        <dbReference type="PROSITE" id="PS50011"/>
    </source>
</evidence>
<feature type="region of interest" description="Disordered" evidence="8">
    <location>
        <begin position="368"/>
        <end position="433"/>
    </location>
</feature>
<reference evidence="11" key="1">
    <citation type="journal article" date="2019" name="Int. J. Syst. Evol. Microbiol.">
        <title>The Global Catalogue of Microorganisms (GCM) 10K type strain sequencing project: providing services to taxonomists for standard genome sequencing and annotation.</title>
        <authorList>
            <consortium name="The Broad Institute Genomics Platform"/>
            <consortium name="The Broad Institute Genome Sequencing Center for Infectious Disease"/>
            <person name="Wu L."/>
            <person name="Ma J."/>
        </authorList>
    </citation>
    <scope>NUCLEOTIDE SEQUENCE [LARGE SCALE GENOMIC DNA]</scope>
    <source>
        <strain evidence="11">JCM 18459</strain>
    </source>
</reference>
<comment type="caution">
    <text evidence="10">The sequence shown here is derived from an EMBL/GenBank/DDBJ whole genome shotgun (WGS) entry which is preliminary data.</text>
</comment>
<dbReference type="InterPro" id="IPR008271">
    <property type="entry name" value="Ser/Thr_kinase_AS"/>
</dbReference>
<dbReference type="Gene3D" id="3.30.200.20">
    <property type="entry name" value="Phosphorylase Kinase, domain 1"/>
    <property type="match status" value="1"/>
</dbReference>
<dbReference type="SMART" id="SM00220">
    <property type="entry name" value="S_TKc"/>
    <property type="match status" value="1"/>
</dbReference>
<dbReference type="PROSITE" id="PS00108">
    <property type="entry name" value="PROTEIN_KINASE_ST"/>
    <property type="match status" value="1"/>
</dbReference>
<feature type="binding site" evidence="7">
    <location>
        <position position="43"/>
    </location>
    <ligand>
        <name>ATP</name>
        <dbReference type="ChEBI" id="CHEBI:30616"/>
    </ligand>
</feature>
<dbReference type="InterPro" id="IPR028994">
    <property type="entry name" value="Integrin_alpha_N"/>
</dbReference>
<dbReference type="InterPro" id="IPR011009">
    <property type="entry name" value="Kinase-like_dom_sf"/>
</dbReference>
<keyword evidence="11" id="KW-1185">Reference proteome</keyword>
<dbReference type="Proteomes" id="UP001500221">
    <property type="component" value="Unassembled WGS sequence"/>
</dbReference>
<keyword evidence="2" id="KW-0723">Serine/threonine-protein kinase</keyword>
<keyword evidence="5" id="KW-0418">Kinase</keyword>
<keyword evidence="4 7" id="KW-0547">Nucleotide-binding</keyword>
<feature type="region of interest" description="Disordered" evidence="8">
    <location>
        <begin position="275"/>
        <end position="340"/>
    </location>
</feature>
<evidence type="ECO:0000256" key="4">
    <source>
        <dbReference type="ARBA" id="ARBA00022741"/>
    </source>
</evidence>
<feature type="compositionally biased region" description="Low complexity" evidence="8">
    <location>
        <begin position="282"/>
        <end position="293"/>
    </location>
</feature>
<evidence type="ECO:0000256" key="2">
    <source>
        <dbReference type="ARBA" id="ARBA00022527"/>
    </source>
</evidence>
<evidence type="ECO:0000256" key="8">
    <source>
        <dbReference type="SAM" id="MobiDB-lite"/>
    </source>
</evidence>
<dbReference type="SUPFAM" id="SSF56112">
    <property type="entry name" value="Protein kinase-like (PK-like)"/>
    <property type="match status" value="1"/>
</dbReference>
<organism evidence="10 11">
    <name type="scientific">Nocardioides marinquilinus</name>
    <dbReference type="NCBI Taxonomy" id="1210400"/>
    <lineage>
        <taxon>Bacteria</taxon>
        <taxon>Bacillati</taxon>
        <taxon>Actinomycetota</taxon>
        <taxon>Actinomycetes</taxon>
        <taxon>Propionibacteriales</taxon>
        <taxon>Nocardioidaceae</taxon>
        <taxon>Nocardioides</taxon>
    </lineage>
</organism>
<dbReference type="EC" id="2.7.11.1" evidence="1"/>
<keyword evidence="6 7" id="KW-0067">ATP-binding</keyword>
<accession>A0ABP9P9M6</accession>
<dbReference type="Gene3D" id="1.10.510.10">
    <property type="entry name" value="Transferase(Phosphotransferase) domain 1"/>
    <property type="match status" value="1"/>
</dbReference>